<name>A0A286FZP6_9BACT</name>
<dbReference type="Pfam" id="PF18962">
    <property type="entry name" value="Por_Secre_tail"/>
    <property type="match status" value="1"/>
</dbReference>
<accession>A0A286FZP6</accession>
<evidence type="ECO:0000256" key="1">
    <source>
        <dbReference type="SAM" id="SignalP"/>
    </source>
</evidence>
<dbReference type="AlphaFoldDB" id="A0A286FZP6"/>
<dbReference type="EMBL" id="OCNH01000002">
    <property type="protein sequence ID" value="SOD88747.1"/>
    <property type="molecule type" value="Genomic_DNA"/>
</dbReference>
<keyword evidence="4" id="KW-1185">Reference proteome</keyword>
<feature type="chain" id="PRO_5012696340" description="Secretion system C-terminal sorting domain-containing protein" evidence="1">
    <location>
        <begin position="21"/>
        <end position="132"/>
    </location>
</feature>
<protein>
    <recommendedName>
        <fullName evidence="2">Secretion system C-terminal sorting domain-containing protein</fullName>
    </recommendedName>
</protein>
<gene>
    <name evidence="3" type="ORF">SAMN06269250_2826</name>
</gene>
<keyword evidence="1" id="KW-0732">Signal</keyword>
<dbReference type="InterPro" id="IPR026444">
    <property type="entry name" value="Secre_tail"/>
</dbReference>
<evidence type="ECO:0000313" key="4">
    <source>
        <dbReference type="Proteomes" id="UP000219452"/>
    </source>
</evidence>
<proteinExistence type="predicted"/>
<organism evidence="3 4">
    <name type="scientific">Spirosoma fluviale</name>
    <dbReference type="NCBI Taxonomy" id="1597977"/>
    <lineage>
        <taxon>Bacteria</taxon>
        <taxon>Pseudomonadati</taxon>
        <taxon>Bacteroidota</taxon>
        <taxon>Cytophagia</taxon>
        <taxon>Cytophagales</taxon>
        <taxon>Cytophagaceae</taxon>
        <taxon>Spirosoma</taxon>
    </lineage>
</organism>
<dbReference type="RefSeq" id="WP_097126438.1">
    <property type="nucleotide sequence ID" value="NZ_OCNH01000002.1"/>
</dbReference>
<dbReference type="Proteomes" id="UP000219452">
    <property type="component" value="Unassembled WGS sequence"/>
</dbReference>
<sequence length="132" mass="14166">MKTLIKSFALALSLAVVTSAATFSEAKPIGRPSHVASYQSAMYTSVDGKLNIALDKQTGGTVNINLKGADGKVLFTQRVGKNESKFRTRLNLSELPDGVYQVEITNGVETKSQNITISTQQPQAPARQIAVK</sequence>
<evidence type="ECO:0000313" key="3">
    <source>
        <dbReference type="EMBL" id="SOD88747.1"/>
    </source>
</evidence>
<feature type="signal peptide" evidence="1">
    <location>
        <begin position="1"/>
        <end position="20"/>
    </location>
</feature>
<evidence type="ECO:0000259" key="2">
    <source>
        <dbReference type="Pfam" id="PF18962"/>
    </source>
</evidence>
<feature type="domain" description="Secretion system C-terminal sorting" evidence="2">
    <location>
        <begin position="47"/>
        <end position="117"/>
    </location>
</feature>
<dbReference type="OrthoDB" id="961604at2"/>
<reference evidence="4" key="1">
    <citation type="submission" date="2017-09" db="EMBL/GenBank/DDBJ databases">
        <authorList>
            <person name="Varghese N."/>
            <person name="Submissions S."/>
        </authorList>
    </citation>
    <scope>NUCLEOTIDE SEQUENCE [LARGE SCALE GENOMIC DNA]</scope>
    <source>
        <strain evidence="4">DSM 29961</strain>
    </source>
</reference>